<feature type="region of interest" description="Disordered" evidence="1">
    <location>
        <begin position="1"/>
        <end position="29"/>
    </location>
</feature>
<comment type="caution">
    <text evidence="2">The sequence shown here is derived from an EMBL/GenBank/DDBJ whole genome shotgun (WGS) entry which is preliminary data.</text>
</comment>
<evidence type="ECO:0000256" key="1">
    <source>
        <dbReference type="SAM" id="MobiDB-lite"/>
    </source>
</evidence>
<sequence>MGNLKTYKKPRGLGSNKSQHIANSSEQLPLPPHVNCAIVELELRSRPRQAAFKERTGPPRGAKHLDEVTQQGTKSQASHHPSPLVPIPLLSCASSPPPPMFSHALTQTKLPSPIIATSSSLAHFPMVDDGALEDEINAPEHPLFLSDNGYESDSDDPVADQDYTDDLVDASAADQEDINNLINGDNDDNDNDLDEEVVSSMMTGGRFTWEQVLEVKGLANDLMAGLRHHVKAWECPLDAMMWIVNLVIATKERRYRRRIGSSDDCQIKLWFSQCVDGRLYFCFYSMGWFALMVDHSLTS</sequence>
<dbReference type="EMBL" id="MU129245">
    <property type="protein sequence ID" value="KAF9504257.1"/>
    <property type="molecule type" value="Genomic_DNA"/>
</dbReference>
<keyword evidence="3" id="KW-1185">Reference proteome</keyword>
<proteinExistence type="predicted"/>
<accession>A0A9P6AES3</accession>
<reference evidence="2" key="1">
    <citation type="journal article" date="2020" name="Nat. Commun.">
        <title>Large-scale genome sequencing of mycorrhizal fungi provides insights into the early evolution of symbiotic traits.</title>
        <authorList>
            <person name="Miyauchi S."/>
            <person name="Kiss E."/>
            <person name="Kuo A."/>
            <person name="Drula E."/>
            <person name="Kohler A."/>
            <person name="Sanchez-Garcia M."/>
            <person name="Morin E."/>
            <person name="Andreopoulos B."/>
            <person name="Barry K.W."/>
            <person name="Bonito G."/>
            <person name="Buee M."/>
            <person name="Carver A."/>
            <person name="Chen C."/>
            <person name="Cichocki N."/>
            <person name="Clum A."/>
            <person name="Culley D."/>
            <person name="Crous P.W."/>
            <person name="Fauchery L."/>
            <person name="Girlanda M."/>
            <person name="Hayes R.D."/>
            <person name="Keri Z."/>
            <person name="LaButti K."/>
            <person name="Lipzen A."/>
            <person name="Lombard V."/>
            <person name="Magnuson J."/>
            <person name="Maillard F."/>
            <person name="Murat C."/>
            <person name="Nolan M."/>
            <person name="Ohm R.A."/>
            <person name="Pangilinan J."/>
            <person name="Pereira M.F."/>
            <person name="Perotto S."/>
            <person name="Peter M."/>
            <person name="Pfister S."/>
            <person name="Riley R."/>
            <person name="Sitrit Y."/>
            <person name="Stielow J.B."/>
            <person name="Szollosi G."/>
            <person name="Zifcakova L."/>
            <person name="Stursova M."/>
            <person name="Spatafora J.W."/>
            <person name="Tedersoo L."/>
            <person name="Vaario L.M."/>
            <person name="Yamada A."/>
            <person name="Yan M."/>
            <person name="Wang P."/>
            <person name="Xu J."/>
            <person name="Bruns T."/>
            <person name="Baldrian P."/>
            <person name="Vilgalys R."/>
            <person name="Dunand C."/>
            <person name="Henrissat B."/>
            <person name="Grigoriev I.V."/>
            <person name="Hibbett D."/>
            <person name="Nagy L.G."/>
            <person name="Martin F.M."/>
        </authorList>
    </citation>
    <scope>NUCLEOTIDE SEQUENCE</scope>
    <source>
        <strain evidence="2">UP504</strain>
    </source>
</reference>
<protein>
    <submittedName>
        <fullName evidence="2">Uncharacterized protein</fullName>
    </submittedName>
</protein>
<dbReference type="Proteomes" id="UP000886523">
    <property type="component" value="Unassembled WGS sequence"/>
</dbReference>
<dbReference type="OrthoDB" id="3331822at2759"/>
<feature type="compositionally biased region" description="Polar residues" evidence="1">
    <location>
        <begin position="15"/>
        <end position="27"/>
    </location>
</feature>
<name>A0A9P6AES3_9AGAM</name>
<feature type="region of interest" description="Disordered" evidence="1">
    <location>
        <begin position="49"/>
        <end position="81"/>
    </location>
</feature>
<evidence type="ECO:0000313" key="2">
    <source>
        <dbReference type="EMBL" id="KAF9504257.1"/>
    </source>
</evidence>
<feature type="compositionally biased region" description="Polar residues" evidence="1">
    <location>
        <begin position="68"/>
        <end position="79"/>
    </location>
</feature>
<organism evidence="2 3">
    <name type="scientific">Hydnum rufescens UP504</name>
    <dbReference type="NCBI Taxonomy" id="1448309"/>
    <lineage>
        <taxon>Eukaryota</taxon>
        <taxon>Fungi</taxon>
        <taxon>Dikarya</taxon>
        <taxon>Basidiomycota</taxon>
        <taxon>Agaricomycotina</taxon>
        <taxon>Agaricomycetes</taxon>
        <taxon>Cantharellales</taxon>
        <taxon>Hydnaceae</taxon>
        <taxon>Hydnum</taxon>
    </lineage>
</organism>
<feature type="compositionally biased region" description="Basic and acidic residues" evidence="1">
    <location>
        <begin position="49"/>
        <end position="67"/>
    </location>
</feature>
<feature type="compositionally biased region" description="Basic residues" evidence="1">
    <location>
        <begin position="1"/>
        <end position="11"/>
    </location>
</feature>
<evidence type="ECO:0000313" key="3">
    <source>
        <dbReference type="Proteomes" id="UP000886523"/>
    </source>
</evidence>
<dbReference type="AlphaFoldDB" id="A0A9P6AES3"/>
<gene>
    <name evidence="2" type="ORF">BS47DRAFT_1401593</name>
</gene>